<evidence type="ECO:0000256" key="9">
    <source>
        <dbReference type="ARBA" id="ARBA00051198"/>
    </source>
</evidence>
<dbReference type="AlphaFoldDB" id="A0A8H5ZCR4"/>
<comment type="similarity">
    <text evidence="3">Belongs to the DSD1 family.</text>
</comment>
<dbReference type="InterPro" id="IPR001608">
    <property type="entry name" value="Ala_racemase_N"/>
</dbReference>
<evidence type="ECO:0000256" key="11">
    <source>
        <dbReference type="ARBA" id="ARBA00066349"/>
    </source>
</evidence>
<evidence type="ECO:0000256" key="3">
    <source>
        <dbReference type="ARBA" id="ARBA00005323"/>
    </source>
</evidence>
<dbReference type="Proteomes" id="UP000624244">
    <property type="component" value="Unassembled WGS sequence"/>
</dbReference>
<evidence type="ECO:0000256" key="5">
    <source>
        <dbReference type="ARBA" id="ARBA00022723"/>
    </source>
</evidence>
<evidence type="ECO:0000256" key="8">
    <source>
        <dbReference type="ARBA" id="ARBA00023239"/>
    </source>
</evidence>
<keyword evidence="5" id="KW-0479">Metal-binding</keyword>
<comment type="caution">
    <text evidence="15">The sequence shown here is derived from an EMBL/GenBank/DDBJ whole genome shotgun (WGS) entry which is preliminary data.</text>
</comment>
<evidence type="ECO:0000313" key="16">
    <source>
        <dbReference type="Proteomes" id="UP000624244"/>
    </source>
</evidence>
<accession>A0A8H5ZCR4</accession>
<dbReference type="InterPro" id="IPR051466">
    <property type="entry name" value="D-amino_acid_metab_enzyme"/>
</dbReference>
<keyword evidence="4" id="KW-0216">Detoxification</keyword>
<evidence type="ECO:0000256" key="6">
    <source>
        <dbReference type="ARBA" id="ARBA00022833"/>
    </source>
</evidence>
<evidence type="ECO:0000256" key="10">
    <source>
        <dbReference type="ARBA" id="ARBA00055764"/>
    </source>
</evidence>
<dbReference type="GO" id="GO:0008721">
    <property type="term" value="F:D-serine ammonia-lyase activity"/>
    <property type="evidence" value="ECO:0007669"/>
    <property type="project" value="UniProtKB-EC"/>
</dbReference>
<dbReference type="InterPro" id="IPR042208">
    <property type="entry name" value="D-ser_dehydrat-like_sf"/>
</dbReference>
<sequence>MFDPSSLQNYSLPSSSSLAAQFVGKTLSELPTPAVVLDRALIKRNCNAMLNVCKVLGVGFRAHVKSHKTVELSKLQVGKEGAANFIVSTIIEAENLAELVLEEQGKGREASILYGVPVPQSGIPRLIALAEKLKPRSVSLIIDNQDAFLKLVQRLAASGIQVELGIFIKIDTGYERAGIKTSSPSFPTLVSTIVSKSQETGSKCFLQGFYSHFGHSYAGSSEDDAANGLIEELIGLEAATKAVPASFAGELVLSVGATPTATAAQNMFSSTSPRVREFQTVLSRLQTQHLVELHAGVYPLLDCQQVATHARPPTSSSAEPTPAFQPLSKSNIGIRMLLEVTSVYNERAKPEALVSAGSLAMGREPCKSYAGWGIVTPDLGNSSAKHIYDEQAGRTGWIVGRISQEHGILTWEGDRGACNELVIGDKVMVWPNHACVAGAGFGWYLVVDSEERGETVVDVWVRWRGCVELAKKSKRKVDRVN</sequence>
<reference evidence="15" key="1">
    <citation type="submission" date="2019-11" db="EMBL/GenBank/DDBJ databases">
        <title>Bipolaris sorokiniana Genome sequencing.</title>
        <authorList>
            <person name="Wang H."/>
        </authorList>
    </citation>
    <scope>NUCLEOTIDE SEQUENCE</scope>
</reference>
<dbReference type="Pfam" id="PF14031">
    <property type="entry name" value="D-ser_dehydrat"/>
    <property type="match status" value="1"/>
</dbReference>
<protein>
    <recommendedName>
        <fullName evidence="12">D-serine dehydratase</fullName>
        <ecNumber evidence="11">4.3.1.18</ecNumber>
    </recommendedName>
    <alternativeName>
        <fullName evidence="13">D-serine deaminase</fullName>
    </alternativeName>
</protein>
<keyword evidence="6" id="KW-0862">Zinc</keyword>
<evidence type="ECO:0000259" key="14">
    <source>
        <dbReference type="SMART" id="SM01119"/>
    </source>
</evidence>
<evidence type="ECO:0000256" key="13">
    <source>
        <dbReference type="ARBA" id="ARBA00075219"/>
    </source>
</evidence>
<dbReference type="SUPFAM" id="SSF51419">
    <property type="entry name" value="PLP-binding barrel"/>
    <property type="match status" value="1"/>
</dbReference>
<gene>
    <name evidence="15" type="ORF">GGP41_003252</name>
</gene>
<name>A0A8H5ZCR4_COCSA</name>
<dbReference type="FunFam" id="3.20.20.10:FF:000016">
    <property type="entry name" value="D-serine dehydratase"/>
    <property type="match status" value="1"/>
</dbReference>
<keyword evidence="8" id="KW-0456">Lyase</keyword>
<dbReference type="GO" id="GO:0009636">
    <property type="term" value="P:response to toxic substance"/>
    <property type="evidence" value="ECO:0007669"/>
    <property type="project" value="UniProtKB-KW"/>
</dbReference>
<comment type="catalytic activity">
    <reaction evidence="9">
        <text>D-serine = pyruvate + NH4(+)</text>
        <dbReference type="Rhea" id="RHEA:13977"/>
        <dbReference type="ChEBI" id="CHEBI:15361"/>
        <dbReference type="ChEBI" id="CHEBI:28938"/>
        <dbReference type="ChEBI" id="CHEBI:35247"/>
        <dbReference type="EC" id="4.3.1.18"/>
    </reaction>
    <physiologicalReaction direction="left-to-right" evidence="9">
        <dbReference type="Rhea" id="RHEA:13978"/>
    </physiologicalReaction>
</comment>
<evidence type="ECO:0000256" key="2">
    <source>
        <dbReference type="ARBA" id="ARBA00001947"/>
    </source>
</evidence>
<dbReference type="EMBL" id="WNKQ01000014">
    <property type="protein sequence ID" value="KAF5846936.1"/>
    <property type="molecule type" value="Genomic_DNA"/>
</dbReference>
<feature type="domain" description="D-serine dehydratase-like" evidence="14">
    <location>
        <begin position="333"/>
        <end position="448"/>
    </location>
</feature>
<dbReference type="InterPro" id="IPR026956">
    <property type="entry name" value="D-ser_dehydrat-like_dom"/>
</dbReference>
<dbReference type="Pfam" id="PF01168">
    <property type="entry name" value="Ala_racemase_N"/>
    <property type="match status" value="1"/>
</dbReference>
<dbReference type="Gene3D" id="3.20.20.10">
    <property type="entry name" value="Alanine racemase"/>
    <property type="match status" value="1"/>
</dbReference>
<proteinExistence type="inferred from homology"/>
<dbReference type="EC" id="4.3.1.18" evidence="11"/>
<comment type="cofactor">
    <cofactor evidence="2">
        <name>Zn(2+)</name>
        <dbReference type="ChEBI" id="CHEBI:29105"/>
    </cofactor>
</comment>
<comment type="cofactor">
    <cofactor evidence="1">
        <name>pyridoxal 5'-phosphate</name>
        <dbReference type="ChEBI" id="CHEBI:597326"/>
    </cofactor>
</comment>
<evidence type="ECO:0000256" key="12">
    <source>
        <dbReference type="ARBA" id="ARBA00069616"/>
    </source>
</evidence>
<dbReference type="GO" id="GO:0036088">
    <property type="term" value="P:D-serine catabolic process"/>
    <property type="evidence" value="ECO:0007669"/>
    <property type="project" value="TreeGrafter"/>
</dbReference>
<comment type="function">
    <text evidence="10">Catalyzes the conversion of D-serine to pyruvate and ammonia. May play a role in D-serine detoxification.</text>
</comment>
<dbReference type="SMART" id="SM01119">
    <property type="entry name" value="D-ser_dehydrat"/>
    <property type="match status" value="1"/>
</dbReference>
<evidence type="ECO:0000256" key="4">
    <source>
        <dbReference type="ARBA" id="ARBA00022575"/>
    </source>
</evidence>
<organism evidence="15 16">
    <name type="scientific">Cochliobolus sativus</name>
    <name type="common">Common root rot and spot blotch fungus</name>
    <name type="synonym">Bipolaris sorokiniana</name>
    <dbReference type="NCBI Taxonomy" id="45130"/>
    <lineage>
        <taxon>Eukaryota</taxon>
        <taxon>Fungi</taxon>
        <taxon>Dikarya</taxon>
        <taxon>Ascomycota</taxon>
        <taxon>Pezizomycotina</taxon>
        <taxon>Dothideomycetes</taxon>
        <taxon>Pleosporomycetidae</taxon>
        <taxon>Pleosporales</taxon>
        <taxon>Pleosporineae</taxon>
        <taxon>Pleosporaceae</taxon>
        <taxon>Bipolaris</taxon>
    </lineage>
</organism>
<dbReference type="GO" id="GO:0046872">
    <property type="term" value="F:metal ion binding"/>
    <property type="evidence" value="ECO:0007669"/>
    <property type="project" value="UniProtKB-KW"/>
</dbReference>
<dbReference type="InterPro" id="IPR029066">
    <property type="entry name" value="PLP-binding_barrel"/>
</dbReference>
<evidence type="ECO:0000313" key="15">
    <source>
        <dbReference type="EMBL" id="KAF5846936.1"/>
    </source>
</evidence>
<dbReference type="PANTHER" id="PTHR28004">
    <property type="entry name" value="ZGC:162816-RELATED"/>
    <property type="match status" value="1"/>
</dbReference>
<evidence type="ECO:0000256" key="7">
    <source>
        <dbReference type="ARBA" id="ARBA00022898"/>
    </source>
</evidence>
<evidence type="ECO:0000256" key="1">
    <source>
        <dbReference type="ARBA" id="ARBA00001933"/>
    </source>
</evidence>
<dbReference type="Gene3D" id="2.40.37.20">
    <property type="entry name" value="D-serine dehydratase-like domain"/>
    <property type="match status" value="1"/>
</dbReference>
<keyword evidence="7" id="KW-0663">Pyridoxal phosphate</keyword>
<dbReference type="PANTHER" id="PTHR28004:SF2">
    <property type="entry name" value="D-SERINE DEHYDRATASE"/>
    <property type="match status" value="1"/>
</dbReference>